<evidence type="ECO:0000259" key="3">
    <source>
        <dbReference type="Pfam" id="PF25876"/>
    </source>
</evidence>
<dbReference type="Gene3D" id="1.10.287.470">
    <property type="entry name" value="Helix hairpin bin"/>
    <property type="match status" value="1"/>
</dbReference>
<evidence type="ECO:0000313" key="8">
    <source>
        <dbReference type="Proteomes" id="UP000239434"/>
    </source>
</evidence>
<dbReference type="InterPro" id="IPR058624">
    <property type="entry name" value="MdtA-like_HH"/>
</dbReference>
<dbReference type="GO" id="GO:0030313">
    <property type="term" value="C:cell envelope"/>
    <property type="evidence" value="ECO:0007669"/>
    <property type="project" value="UniProtKB-SubCell"/>
</dbReference>
<dbReference type="InterPro" id="IPR058627">
    <property type="entry name" value="MdtA-like_C"/>
</dbReference>
<feature type="domain" description="Multidrug resistance protein MdtA-like beta-barrel" evidence="5">
    <location>
        <begin position="222"/>
        <end position="310"/>
    </location>
</feature>
<dbReference type="Gene3D" id="2.40.50.100">
    <property type="match status" value="1"/>
</dbReference>
<dbReference type="Pfam" id="PF25917">
    <property type="entry name" value="BSH_RND"/>
    <property type="match status" value="1"/>
</dbReference>
<evidence type="ECO:0000259" key="4">
    <source>
        <dbReference type="Pfam" id="PF25917"/>
    </source>
</evidence>
<dbReference type="Proteomes" id="UP000239434">
    <property type="component" value="Unassembled WGS sequence"/>
</dbReference>
<proteinExistence type="inferred from homology"/>
<dbReference type="Gene3D" id="2.40.30.170">
    <property type="match status" value="1"/>
</dbReference>
<evidence type="ECO:0000313" key="7">
    <source>
        <dbReference type="EMBL" id="PRD45862.1"/>
    </source>
</evidence>
<gene>
    <name evidence="7" type="ORF">C5748_01620</name>
</gene>
<feature type="domain" description="Multidrug resistance protein MdtA-like alpha-helical hairpin" evidence="3">
    <location>
        <begin position="116"/>
        <end position="184"/>
    </location>
</feature>
<feature type="domain" description="Multidrug resistance protein MdtA-like C-terminal permuted SH3" evidence="6">
    <location>
        <begin position="324"/>
        <end position="377"/>
    </location>
</feature>
<dbReference type="Pfam" id="PF25876">
    <property type="entry name" value="HH_MFP_RND"/>
    <property type="match status" value="1"/>
</dbReference>
<evidence type="ECO:0000259" key="5">
    <source>
        <dbReference type="Pfam" id="PF25944"/>
    </source>
</evidence>
<dbReference type="InterPro" id="IPR058625">
    <property type="entry name" value="MdtA-like_BSH"/>
</dbReference>
<reference evidence="7 8" key="1">
    <citation type="submission" date="2018-02" db="EMBL/GenBank/DDBJ databases">
        <title>The draft genome of Phyllobacterium sp. 1N-3.</title>
        <authorList>
            <person name="Liu L."/>
            <person name="Li L."/>
            <person name="Zhang X."/>
            <person name="Wang T."/>
            <person name="Liang L."/>
        </authorList>
    </citation>
    <scope>NUCLEOTIDE SEQUENCE [LARGE SCALE GENOMIC DNA]</scope>
    <source>
        <strain evidence="7 8">1N-3</strain>
    </source>
</reference>
<dbReference type="Pfam" id="PF25944">
    <property type="entry name" value="Beta-barrel_RND"/>
    <property type="match status" value="1"/>
</dbReference>
<comment type="caution">
    <text evidence="7">The sequence shown here is derived from an EMBL/GenBank/DDBJ whole genome shotgun (WGS) entry which is preliminary data.</text>
</comment>
<keyword evidence="8" id="KW-1185">Reference proteome</keyword>
<dbReference type="RefSeq" id="WP_105740160.1">
    <property type="nucleotide sequence ID" value="NZ_PVBR01000001.1"/>
</dbReference>
<dbReference type="EMBL" id="PVBR01000001">
    <property type="protein sequence ID" value="PRD45862.1"/>
    <property type="molecule type" value="Genomic_DNA"/>
</dbReference>
<dbReference type="GO" id="GO:0005886">
    <property type="term" value="C:plasma membrane"/>
    <property type="evidence" value="ECO:0007669"/>
    <property type="project" value="TreeGrafter"/>
</dbReference>
<dbReference type="PROSITE" id="PS51318">
    <property type="entry name" value="TAT"/>
    <property type="match status" value="1"/>
</dbReference>
<name>A0A2S9IZA6_9HYPH</name>
<dbReference type="FunFam" id="2.40.420.20:FF:000001">
    <property type="entry name" value="Efflux RND transporter periplasmic adaptor subunit"/>
    <property type="match status" value="1"/>
</dbReference>
<dbReference type="GO" id="GO:0046677">
    <property type="term" value="P:response to antibiotic"/>
    <property type="evidence" value="ECO:0007669"/>
    <property type="project" value="TreeGrafter"/>
</dbReference>
<dbReference type="PANTHER" id="PTHR30158">
    <property type="entry name" value="ACRA/E-RELATED COMPONENT OF DRUG EFFLUX TRANSPORTER"/>
    <property type="match status" value="1"/>
</dbReference>
<dbReference type="PANTHER" id="PTHR30158:SF10">
    <property type="entry name" value="CATION EFFLUX PUMP"/>
    <property type="match status" value="1"/>
</dbReference>
<dbReference type="InterPro" id="IPR058626">
    <property type="entry name" value="MdtA-like_b-barrel"/>
</dbReference>
<dbReference type="GO" id="GO:0022857">
    <property type="term" value="F:transmembrane transporter activity"/>
    <property type="evidence" value="ECO:0007669"/>
    <property type="project" value="InterPro"/>
</dbReference>
<comment type="subcellular location">
    <subcellularLocation>
        <location evidence="1">Cell envelope</location>
    </subcellularLocation>
</comment>
<evidence type="ECO:0000259" key="6">
    <source>
        <dbReference type="Pfam" id="PF25967"/>
    </source>
</evidence>
<dbReference type="SUPFAM" id="SSF111369">
    <property type="entry name" value="HlyD-like secretion proteins"/>
    <property type="match status" value="1"/>
</dbReference>
<dbReference type="InterPro" id="IPR006311">
    <property type="entry name" value="TAT_signal"/>
</dbReference>
<protein>
    <submittedName>
        <fullName evidence="7">Efflux transporter periplasmic adaptor subunit</fullName>
    </submittedName>
</protein>
<dbReference type="Gene3D" id="2.40.420.20">
    <property type="match status" value="1"/>
</dbReference>
<dbReference type="Pfam" id="PF25967">
    <property type="entry name" value="RND-MFP_C"/>
    <property type="match status" value="1"/>
</dbReference>
<accession>A0A2S9IZA6</accession>
<dbReference type="NCBIfam" id="TIGR01730">
    <property type="entry name" value="RND_mfp"/>
    <property type="match status" value="1"/>
</dbReference>
<comment type="similarity">
    <text evidence="2">Belongs to the membrane fusion protein (MFP) (TC 8.A.1) family.</text>
</comment>
<sequence length="403" mass="42426">MTIFTPRRLLWGVGLALAASVAGTALYTDLPGRAQAESSAAAAPAPAIPVSVATVEPRDVILWQEFSGRLEAVDRVEVRSRVAGAIQSVHFREGALVKKGDLLVTIDPAPFEAAAARAEAQVESARARVDLTRLELERGRKLVASRTVSQSDLDQRLSASHEAEASLRSAEAALQSAHLDLGYTEVRAPIAGRAGSFEITTGNLVAAGSGSPVLTTLVSVDPIYASFDVDEEFVARALAQLPAGKNGAPAVEQIPVQIGTASDAGTPISGHLQLINNEVDTASGTVSVRAVFENPDGRLIPGQFVRVRMGEPKAERQLMISERAIGTDQDKKFVLVVDADNKLAYRQVTLGASAEGLRIVESGINSGERIVINGLQRVRAGAVVEPQAVAMAPDKQALATAQR</sequence>
<dbReference type="InterPro" id="IPR006143">
    <property type="entry name" value="RND_pump_MFP"/>
</dbReference>
<evidence type="ECO:0000256" key="2">
    <source>
        <dbReference type="ARBA" id="ARBA00009477"/>
    </source>
</evidence>
<dbReference type="AlphaFoldDB" id="A0A2S9IZA6"/>
<organism evidence="7 8">
    <name type="scientific">Phyllobacterium phragmitis</name>
    <dbReference type="NCBI Taxonomy" id="2670329"/>
    <lineage>
        <taxon>Bacteria</taxon>
        <taxon>Pseudomonadati</taxon>
        <taxon>Pseudomonadota</taxon>
        <taxon>Alphaproteobacteria</taxon>
        <taxon>Hyphomicrobiales</taxon>
        <taxon>Phyllobacteriaceae</taxon>
        <taxon>Phyllobacterium</taxon>
    </lineage>
</organism>
<feature type="domain" description="Multidrug resistance protein MdtA-like barrel-sandwich hybrid" evidence="4">
    <location>
        <begin position="75"/>
        <end position="216"/>
    </location>
</feature>
<evidence type="ECO:0000256" key="1">
    <source>
        <dbReference type="ARBA" id="ARBA00004196"/>
    </source>
</evidence>